<feature type="region of interest" description="Disordered" evidence="4">
    <location>
        <begin position="415"/>
        <end position="449"/>
    </location>
</feature>
<evidence type="ECO:0000256" key="3">
    <source>
        <dbReference type="PROSITE-ProRule" id="PRU00059"/>
    </source>
</evidence>
<organism evidence="6">
    <name type="scientific">Capitella teleta</name>
    <name type="common">Polychaete worm</name>
    <dbReference type="NCBI Taxonomy" id="283909"/>
    <lineage>
        <taxon>Eukaryota</taxon>
        <taxon>Metazoa</taxon>
        <taxon>Spiralia</taxon>
        <taxon>Lophotrochozoa</taxon>
        <taxon>Annelida</taxon>
        <taxon>Polychaeta</taxon>
        <taxon>Sedentaria</taxon>
        <taxon>Scolecida</taxon>
        <taxon>Capitellidae</taxon>
        <taxon>Capitella</taxon>
    </lineage>
</organism>
<evidence type="ECO:0000313" key="7">
    <source>
        <dbReference type="EnsemblMetazoa" id="CapteP228383"/>
    </source>
</evidence>
<evidence type="ECO:0000256" key="4">
    <source>
        <dbReference type="SAM" id="MobiDB-lite"/>
    </source>
</evidence>
<keyword evidence="1" id="KW-0677">Repeat</keyword>
<dbReference type="STRING" id="283909.R7V6Z2"/>
<evidence type="ECO:0000313" key="8">
    <source>
        <dbReference type="Proteomes" id="UP000014760"/>
    </source>
</evidence>
<dbReference type="PANTHER" id="PTHR24251">
    <property type="entry name" value="OVOCHYMASE-RELATED"/>
    <property type="match status" value="1"/>
</dbReference>
<dbReference type="SMART" id="SM00042">
    <property type="entry name" value="CUB"/>
    <property type="match status" value="1"/>
</dbReference>
<gene>
    <name evidence="6" type="ORF">CAPTEDRAFT_228383</name>
</gene>
<dbReference type="CDD" id="cd00041">
    <property type="entry name" value="CUB"/>
    <property type="match status" value="1"/>
</dbReference>
<comment type="caution">
    <text evidence="3">Lacks conserved residue(s) required for the propagation of feature annotation.</text>
</comment>
<dbReference type="EMBL" id="AMQN01005717">
    <property type="status" value="NOT_ANNOTATED_CDS"/>
    <property type="molecule type" value="Genomic_DNA"/>
</dbReference>
<keyword evidence="8" id="KW-1185">Reference proteome</keyword>
<reference evidence="8" key="1">
    <citation type="submission" date="2012-12" db="EMBL/GenBank/DDBJ databases">
        <authorList>
            <person name="Hellsten U."/>
            <person name="Grimwood J."/>
            <person name="Chapman J.A."/>
            <person name="Shapiro H."/>
            <person name="Aerts A."/>
            <person name="Otillar R.P."/>
            <person name="Terry A.Y."/>
            <person name="Boore J.L."/>
            <person name="Simakov O."/>
            <person name="Marletaz F."/>
            <person name="Cho S.-J."/>
            <person name="Edsinger-Gonzales E."/>
            <person name="Havlak P."/>
            <person name="Kuo D.-H."/>
            <person name="Larsson T."/>
            <person name="Lv J."/>
            <person name="Arendt D."/>
            <person name="Savage R."/>
            <person name="Osoegawa K."/>
            <person name="de Jong P."/>
            <person name="Lindberg D.R."/>
            <person name="Seaver E.C."/>
            <person name="Weisblat D.A."/>
            <person name="Putnam N.H."/>
            <person name="Grigoriev I.V."/>
            <person name="Rokhsar D.S."/>
        </authorList>
    </citation>
    <scope>NUCLEOTIDE SEQUENCE</scope>
    <source>
        <strain evidence="8">I ESC-2004</strain>
    </source>
</reference>
<dbReference type="EnsemblMetazoa" id="CapteT228383">
    <property type="protein sequence ID" value="CapteP228383"/>
    <property type="gene ID" value="CapteG228383"/>
</dbReference>
<dbReference type="InterPro" id="IPR000859">
    <property type="entry name" value="CUB_dom"/>
</dbReference>
<protein>
    <recommendedName>
        <fullName evidence="5">CUB domain-containing protein</fullName>
    </recommendedName>
</protein>
<keyword evidence="2" id="KW-1015">Disulfide bond</keyword>
<feature type="domain" description="CUB" evidence="5">
    <location>
        <begin position="150"/>
        <end position="275"/>
    </location>
</feature>
<dbReference type="SUPFAM" id="SSF49854">
    <property type="entry name" value="Spermadhesin, CUB domain"/>
    <property type="match status" value="1"/>
</dbReference>
<dbReference type="OrthoDB" id="6286200at2759"/>
<name>R7V6Z2_CAPTE</name>
<dbReference type="Proteomes" id="UP000014760">
    <property type="component" value="Unassembled WGS sequence"/>
</dbReference>
<proteinExistence type="predicted"/>
<dbReference type="PROSITE" id="PS01180">
    <property type="entry name" value="CUB"/>
    <property type="match status" value="1"/>
</dbReference>
<evidence type="ECO:0000256" key="2">
    <source>
        <dbReference type="ARBA" id="ARBA00023157"/>
    </source>
</evidence>
<dbReference type="AlphaFoldDB" id="R7V6Z2"/>
<reference evidence="7" key="3">
    <citation type="submission" date="2015-06" db="UniProtKB">
        <authorList>
            <consortium name="EnsemblMetazoa"/>
        </authorList>
    </citation>
    <scope>IDENTIFICATION</scope>
</reference>
<dbReference type="Pfam" id="PF00431">
    <property type="entry name" value="CUB"/>
    <property type="match status" value="1"/>
</dbReference>
<sequence>MDGVASAWHCNETVDLLAQPTLTRSLVSYADSQQGKPLYCWFRFQADVNQTVQVDVKCEQGYLRISDKEVCSTDPEWLPPTTLCGRYEKGEVRVKRYTQGPSAFVEFKVDEAEGDGGYEFDVTFMDKESDDNLPYGHLNRHDGLIRNTKCDWLIPVNRCVSGQCHVVSPLYPGIYPMNTRCRYLFTNFDEDRIELVFAGNRFSGKFDLKRDHECLEDYIEIHDGTSSVDPLLGRWCGQEGAHIISSGSSLLLIFQTGPGGPPWDYSGFDIVYHDRWKNEHEGGQRVAGTLCDWEFDSSRLMRRDIQREFHSPDHRLPPGTVCSFDFYGQYNEVIEISLGVYGTDETCSEKIDVYDGEKHLATVCPSQHKKPTKQTFEYMTSGPDARVTVTSANGQISDADPTWVYYTFVETDYTGTPPTSTPASRRRGAGYKQVGGESAEVREGSGGQPRTTSIALISWFTILTLSVVIC</sequence>
<dbReference type="EMBL" id="KB296645">
    <property type="protein sequence ID" value="ELU11540.1"/>
    <property type="molecule type" value="Genomic_DNA"/>
</dbReference>
<evidence type="ECO:0000256" key="1">
    <source>
        <dbReference type="ARBA" id="ARBA00022737"/>
    </source>
</evidence>
<accession>R7V6Z2</accession>
<evidence type="ECO:0000313" key="6">
    <source>
        <dbReference type="EMBL" id="ELU11540.1"/>
    </source>
</evidence>
<dbReference type="OMA" id="HECAPGR"/>
<reference evidence="6 8" key="2">
    <citation type="journal article" date="2013" name="Nature">
        <title>Insights into bilaterian evolution from three spiralian genomes.</title>
        <authorList>
            <person name="Simakov O."/>
            <person name="Marletaz F."/>
            <person name="Cho S.J."/>
            <person name="Edsinger-Gonzales E."/>
            <person name="Havlak P."/>
            <person name="Hellsten U."/>
            <person name="Kuo D.H."/>
            <person name="Larsson T."/>
            <person name="Lv J."/>
            <person name="Arendt D."/>
            <person name="Savage R."/>
            <person name="Osoegawa K."/>
            <person name="de Jong P."/>
            <person name="Grimwood J."/>
            <person name="Chapman J.A."/>
            <person name="Shapiro H."/>
            <person name="Aerts A."/>
            <person name="Otillar R.P."/>
            <person name="Terry A.Y."/>
            <person name="Boore J.L."/>
            <person name="Grigoriev I.V."/>
            <person name="Lindberg D.R."/>
            <person name="Seaver E.C."/>
            <person name="Weisblat D.A."/>
            <person name="Putnam N.H."/>
            <person name="Rokhsar D.S."/>
        </authorList>
    </citation>
    <scope>NUCLEOTIDE SEQUENCE</scope>
    <source>
        <strain evidence="6 8">I ESC-2004</strain>
    </source>
</reference>
<dbReference type="HOGENOM" id="CLU_581717_0_0_1"/>
<dbReference type="InterPro" id="IPR035914">
    <property type="entry name" value="Sperma_CUB_dom_sf"/>
</dbReference>
<evidence type="ECO:0000259" key="5">
    <source>
        <dbReference type="PROSITE" id="PS01180"/>
    </source>
</evidence>
<dbReference type="Gene3D" id="2.60.120.290">
    <property type="entry name" value="Spermadhesin, CUB domain"/>
    <property type="match status" value="1"/>
</dbReference>